<dbReference type="NCBIfam" id="TIGR00001">
    <property type="entry name" value="rpmI_bact"/>
    <property type="match status" value="1"/>
</dbReference>
<dbReference type="InterPro" id="IPR018265">
    <property type="entry name" value="Ribosomal_bL35_CS"/>
</dbReference>
<dbReference type="PRINTS" id="PR00064">
    <property type="entry name" value="RIBOSOMALL35"/>
</dbReference>
<sequence>MASSAPLLHFTFTRSFSPSVSPNRVSNTLRITTPNPSNPSLKLSSSRSISTAFSPALPIKLSVSPSPRNLAIFAAKGYKMKTHKASAKRFRVTGNGKIVRRRAGKQHLLEKKNTKRKCRLSKMHPVSRSDYDNVIGALPYLKVNRQAK</sequence>
<dbReference type="PANTHER" id="PTHR33343:SF1">
    <property type="entry name" value="LARGE RIBOSOMAL SUBUNIT PROTEIN BL35M"/>
    <property type="match status" value="1"/>
</dbReference>
<dbReference type="PROSITE" id="PS00936">
    <property type="entry name" value="RIBOSOMAL_L35"/>
    <property type="match status" value="1"/>
</dbReference>
<proteinExistence type="inferred from homology"/>
<evidence type="ECO:0000256" key="4">
    <source>
        <dbReference type="RuleBase" id="RU000568"/>
    </source>
</evidence>
<dbReference type="InterPro" id="IPR037229">
    <property type="entry name" value="Ribosomal_bL35_sf"/>
</dbReference>
<name>A0AAP0F205_9MAGN</name>
<dbReference type="SUPFAM" id="SSF143034">
    <property type="entry name" value="L35p-like"/>
    <property type="match status" value="1"/>
</dbReference>
<gene>
    <name evidence="6" type="ORF">Scep_023533</name>
</gene>
<protein>
    <recommendedName>
        <fullName evidence="4">50S ribosomal protein L35</fullName>
    </recommendedName>
</protein>
<dbReference type="GO" id="GO:0015934">
    <property type="term" value="C:large ribosomal subunit"/>
    <property type="evidence" value="ECO:0007669"/>
    <property type="project" value="TreeGrafter"/>
</dbReference>
<dbReference type="InterPro" id="IPR021137">
    <property type="entry name" value="Ribosomal_bL35-like"/>
</dbReference>
<feature type="compositionally biased region" description="Polar residues" evidence="5">
    <location>
        <begin position="19"/>
        <end position="33"/>
    </location>
</feature>
<evidence type="ECO:0000313" key="6">
    <source>
        <dbReference type="EMBL" id="KAK9100103.1"/>
    </source>
</evidence>
<comment type="caution">
    <text evidence="6">The sequence shown here is derived from an EMBL/GenBank/DDBJ whole genome shotgun (WGS) entry which is preliminary data.</text>
</comment>
<feature type="region of interest" description="Disordered" evidence="5">
    <location>
        <begin position="19"/>
        <end position="45"/>
    </location>
</feature>
<keyword evidence="2 4" id="KW-0689">Ribosomal protein</keyword>
<accession>A0AAP0F205</accession>
<evidence type="ECO:0000256" key="2">
    <source>
        <dbReference type="ARBA" id="ARBA00022980"/>
    </source>
</evidence>
<feature type="compositionally biased region" description="Low complexity" evidence="5">
    <location>
        <begin position="34"/>
        <end position="45"/>
    </location>
</feature>
<reference evidence="6 7" key="1">
    <citation type="submission" date="2024-01" db="EMBL/GenBank/DDBJ databases">
        <title>Genome assemblies of Stephania.</title>
        <authorList>
            <person name="Yang L."/>
        </authorList>
    </citation>
    <scope>NUCLEOTIDE SEQUENCE [LARGE SCALE GENOMIC DNA]</scope>
    <source>
        <strain evidence="6">JXDWG</strain>
        <tissue evidence="6">Leaf</tissue>
    </source>
</reference>
<evidence type="ECO:0000256" key="5">
    <source>
        <dbReference type="SAM" id="MobiDB-lite"/>
    </source>
</evidence>
<evidence type="ECO:0000256" key="3">
    <source>
        <dbReference type="ARBA" id="ARBA00023274"/>
    </source>
</evidence>
<evidence type="ECO:0000256" key="1">
    <source>
        <dbReference type="ARBA" id="ARBA00006598"/>
    </source>
</evidence>
<dbReference type="GO" id="GO:0003735">
    <property type="term" value="F:structural constituent of ribosome"/>
    <property type="evidence" value="ECO:0007669"/>
    <property type="project" value="InterPro"/>
</dbReference>
<dbReference type="Gene3D" id="4.10.410.60">
    <property type="match status" value="1"/>
</dbReference>
<dbReference type="HAMAP" id="MF_00514">
    <property type="entry name" value="Ribosomal_bL35"/>
    <property type="match status" value="1"/>
</dbReference>
<organism evidence="6 7">
    <name type="scientific">Stephania cephalantha</name>
    <dbReference type="NCBI Taxonomy" id="152367"/>
    <lineage>
        <taxon>Eukaryota</taxon>
        <taxon>Viridiplantae</taxon>
        <taxon>Streptophyta</taxon>
        <taxon>Embryophyta</taxon>
        <taxon>Tracheophyta</taxon>
        <taxon>Spermatophyta</taxon>
        <taxon>Magnoliopsida</taxon>
        <taxon>Ranunculales</taxon>
        <taxon>Menispermaceae</taxon>
        <taxon>Menispermoideae</taxon>
        <taxon>Cissampelideae</taxon>
        <taxon>Stephania</taxon>
    </lineage>
</organism>
<dbReference type="AlphaFoldDB" id="A0AAP0F205"/>
<dbReference type="PANTHER" id="PTHR33343">
    <property type="entry name" value="54S RIBOSOMAL PROTEIN BL35M"/>
    <property type="match status" value="1"/>
</dbReference>
<dbReference type="FunFam" id="4.10.410.60:FF:000001">
    <property type="entry name" value="50S ribosomal protein L35"/>
    <property type="match status" value="1"/>
</dbReference>
<keyword evidence="7" id="KW-1185">Reference proteome</keyword>
<dbReference type="Pfam" id="PF01632">
    <property type="entry name" value="Ribosomal_L35p"/>
    <property type="match status" value="1"/>
</dbReference>
<dbReference type="GO" id="GO:0006412">
    <property type="term" value="P:translation"/>
    <property type="evidence" value="ECO:0007669"/>
    <property type="project" value="InterPro"/>
</dbReference>
<keyword evidence="3 4" id="KW-0687">Ribonucleoprotein</keyword>
<dbReference type="Proteomes" id="UP001419268">
    <property type="component" value="Unassembled WGS sequence"/>
</dbReference>
<dbReference type="EMBL" id="JBBNAG010000010">
    <property type="protein sequence ID" value="KAK9100103.1"/>
    <property type="molecule type" value="Genomic_DNA"/>
</dbReference>
<comment type="similarity">
    <text evidence="1 4">Belongs to the bacterial ribosomal protein bL35 family.</text>
</comment>
<dbReference type="InterPro" id="IPR001706">
    <property type="entry name" value="Ribosomal_bL35"/>
</dbReference>
<evidence type="ECO:0000313" key="7">
    <source>
        <dbReference type="Proteomes" id="UP001419268"/>
    </source>
</evidence>